<dbReference type="InterPro" id="IPR016160">
    <property type="entry name" value="Ald_DH_CS_CYS"/>
</dbReference>
<gene>
    <name evidence="6" type="ORF">GQ607_001607</name>
</gene>
<dbReference type="EC" id="1.2.1.3" evidence="3"/>
<evidence type="ECO:0000313" key="6">
    <source>
        <dbReference type="EMBL" id="KAF0331299.1"/>
    </source>
</evidence>
<evidence type="ECO:0000256" key="4">
    <source>
        <dbReference type="ARBA" id="ARBA00049194"/>
    </source>
</evidence>
<reference evidence="6 7" key="1">
    <citation type="submission" date="2019-12" db="EMBL/GenBank/DDBJ databases">
        <title>A genome sequence resource for the geographically widespread anthracnose pathogen Colletotrichum asianum.</title>
        <authorList>
            <person name="Meng Y."/>
        </authorList>
    </citation>
    <scope>NUCLEOTIDE SEQUENCE [LARGE SCALE GENOMIC DNA]</scope>
    <source>
        <strain evidence="6 7">ICMP 18580</strain>
    </source>
</reference>
<dbReference type="Pfam" id="PF00171">
    <property type="entry name" value="Aldedh"/>
    <property type="match status" value="1"/>
</dbReference>
<dbReference type="PANTHER" id="PTHR11699">
    <property type="entry name" value="ALDEHYDE DEHYDROGENASE-RELATED"/>
    <property type="match status" value="1"/>
</dbReference>
<accession>A0A8H3ZSW2</accession>
<comment type="caution">
    <text evidence="6">The sequence shown here is derived from an EMBL/GenBank/DDBJ whole genome shotgun (WGS) entry which is preliminary data.</text>
</comment>
<dbReference type="InterPro" id="IPR015590">
    <property type="entry name" value="Aldehyde_DH_dom"/>
</dbReference>
<dbReference type="FunFam" id="3.40.605.10:FF:000007">
    <property type="entry name" value="NAD/NADP-dependent betaine aldehyde dehydrogenase"/>
    <property type="match status" value="1"/>
</dbReference>
<feature type="domain" description="Aldehyde dehydrogenase" evidence="5">
    <location>
        <begin position="14"/>
        <end position="463"/>
    </location>
</feature>
<keyword evidence="7" id="KW-1185">Reference proteome</keyword>
<dbReference type="EMBL" id="WOWK01000004">
    <property type="protein sequence ID" value="KAF0331299.1"/>
    <property type="molecule type" value="Genomic_DNA"/>
</dbReference>
<dbReference type="PROSITE" id="PS00070">
    <property type="entry name" value="ALDEHYDE_DEHYDR_CYS"/>
    <property type="match status" value="1"/>
</dbReference>
<dbReference type="AlphaFoldDB" id="A0A8H3ZSW2"/>
<comment type="similarity">
    <text evidence="1">Belongs to the aldehyde dehydrogenase family.</text>
</comment>
<proteinExistence type="inferred from homology"/>
<evidence type="ECO:0000313" key="7">
    <source>
        <dbReference type="Proteomes" id="UP000434172"/>
    </source>
</evidence>
<dbReference type="InterPro" id="IPR016161">
    <property type="entry name" value="Ald_DH/histidinol_DH"/>
</dbReference>
<dbReference type="CDD" id="cd07106">
    <property type="entry name" value="ALDH_AldA-AAD23400"/>
    <property type="match status" value="1"/>
</dbReference>
<evidence type="ECO:0000256" key="3">
    <source>
        <dbReference type="ARBA" id="ARBA00024226"/>
    </source>
</evidence>
<dbReference type="GO" id="GO:0004029">
    <property type="term" value="F:aldehyde dehydrogenase (NAD+) activity"/>
    <property type="evidence" value="ECO:0007669"/>
    <property type="project" value="UniProtKB-EC"/>
</dbReference>
<organism evidence="6 7">
    <name type="scientific">Colletotrichum asianum</name>
    <dbReference type="NCBI Taxonomy" id="702518"/>
    <lineage>
        <taxon>Eukaryota</taxon>
        <taxon>Fungi</taxon>
        <taxon>Dikarya</taxon>
        <taxon>Ascomycota</taxon>
        <taxon>Pezizomycotina</taxon>
        <taxon>Sordariomycetes</taxon>
        <taxon>Hypocreomycetidae</taxon>
        <taxon>Glomerellales</taxon>
        <taxon>Glomerellaceae</taxon>
        <taxon>Colletotrichum</taxon>
        <taxon>Colletotrichum gloeosporioides species complex</taxon>
    </lineage>
</organism>
<protein>
    <recommendedName>
        <fullName evidence="3">aldehyde dehydrogenase (NAD(+))</fullName>
        <ecNumber evidence="3">1.2.1.3</ecNumber>
    </recommendedName>
</protein>
<evidence type="ECO:0000259" key="5">
    <source>
        <dbReference type="Pfam" id="PF00171"/>
    </source>
</evidence>
<evidence type="ECO:0000256" key="1">
    <source>
        <dbReference type="ARBA" id="ARBA00009986"/>
    </source>
</evidence>
<dbReference type="SUPFAM" id="SSF53720">
    <property type="entry name" value="ALDH-like"/>
    <property type="match status" value="1"/>
</dbReference>
<dbReference type="InterPro" id="IPR016162">
    <property type="entry name" value="Ald_DH_N"/>
</dbReference>
<dbReference type="InterPro" id="IPR044086">
    <property type="entry name" value="LUC3-like"/>
</dbReference>
<evidence type="ECO:0000256" key="2">
    <source>
        <dbReference type="ARBA" id="ARBA00023002"/>
    </source>
</evidence>
<dbReference type="Proteomes" id="UP000434172">
    <property type="component" value="Unassembled WGS sequence"/>
</dbReference>
<comment type="catalytic activity">
    <reaction evidence="4">
        <text>an aldehyde + NAD(+) + H2O = a carboxylate + NADH + 2 H(+)</text>
        <dbReference type="Rhea" id="RHEA:16185"/>
        <dbReference type="ChEBI" id="CHEBI:15377"/>
        <dbReference type="ChEBI" id="CHEBI:15378"/>
        <dbReference type="ChEBI" id="CHEBI:17478"/>
        <dbReference type="ChEBI" id="CHEBI:29067"/>
        <dbReference type="ChEBI" id="CHEBI:57540"/>
        <dbReference type="ChEBI" id="CHEBI:57945"/>
        <dbReference type="EC" id="1.2.1.3"/>
    </reaction>
</comment>
<dbReference type="Gene3D" id="3.40.309.10">
    <property type="entry name" value="Aldehyde Dehydrogenase, Chain A, domain 2"/>
    <property type="match status" value="1"/>
</dbReference>
<sequence length="494" mass="53842">MKFFNVIDGQRRSSDNNHQCIDPRTEEPLWDAPLATTKDLDEAVEAAQKALKTWSKTSIEERSEYLRKIVEVFVANKQELMEIVMKETGKSTLMAEIEIGNTCQQTLYYTKVHLEDEVTFEDDSLKIVATHTPLGIVGAICPWNFPLILSNIKTVSSLITGNCVIVKPSPFTPYSVLKSVELLIPVLPPGVVQVLNGGADLGAAMTTHPGIAKISFTGTVATGKRVMESCARTLKRLTLELAGNDACVVTEDVDVAETAGKVATGCFFNAGQMCVATKRVYVHESVYEPFLKAFTAEVQRAFAVNGDAAAPSLFGPVSNKAQYEVVQEIVRDCEKNGYDVVAAENPLVGKGLWVPPTIVVKPPEDSMLVREEQFGPIIPVLSWSTEDDVVQRANLSNAGLGASVYCRDTSRAERIARSLEAGTVWINMPEQPHPGGFFAGQKESGIGGEMGKQGLLSYSYTKSLQFSKAGSSKLQDDRGVLMTTAVIRKEIWLL</sequence>
<dbReference type="OrthoDB" id="310895at2759"/>
<dbReference type="Gene3D" id="3.40.605.10">
    <property type="entry name" value="Aldehyde Dehydrogenase, Chain A, domain 1"/>
    <property type="match status" value="1"/>
</dbReference>
<name>A0A8H3ZSW2_9PEZI</name>
<keyword evidence="2" id="KW-0560">Oxidoreductase</keyword>
<dbReference type="InterPro" id="IPR016163">
    <property type="entry name" value="Ald_DH_C"/>
</dbReference>